<comment type="pathway">
    <text evidence="10">Lipid metabolism; phospholipid metabolism.</text>
</comment>
<comment type="caution">
    <text evidence="12">The sequence shown here is derived from an EMBL/GenBank/DDBJ whole genome shotgun (WGS) entry which is preliminary data.</text>
</comment>
<dbReference type="NCBIfam" id="TIGR00023">
    <property type="entry name" value="glycerol-3-phosphate 1-O-acyltransferase PlsY"/>
    <property type="match status" value="1"/>
</dbReference>
<feature type="transmembrane region" description="Helical" evidence="10">
    <location>
        <begin position="60"/>
        <end position="82"/>
    </location>
</feature>
<evidence type="ECO:0000256" key="6">
    <source>
        <dbReference type="ARBA" id="ARBA00023098"/>
    </source>
</evidence>
<sequence>MRDFLIAYHGYGLAFVIGYFLGSIPFGLILTKMAGLGDVRDIGSGSIGATNVLRTGSKKLAAGTLIADLLKGAVAIWITLYFHNTMNFPIFFVCLTGFFALIGHLFPVWLKFKGGKGVAVYIGIFLAGAPWAVLVFAITWLGTAYISRFSSLSALLACTATTVFLYFFDLDWAILSAILTILIFAKHHENIRRLLKGEESKIGDKG</sequence>
<dbReference type="GO" id="GO:0043772">
    <property type="term" value="F:acyl-phosphate glycerol-3-phosphate acyltransferase activity"/>
    <property type="evidence" value="ECO:0007669"/>
    <property type="project" value="UniProtKB-UniRule"/>
</dbReference>
<proteinExistence type="inferred from homology"/>
<dbReference type="PANTHER" id="PTHR30309:SF0">
    <property type="entry name" value="GLYCEROL-3-PHOSPHATE ACYLTRANSFERASE-RELATED"/>
    <property type="match status" value="1"/>
</dbReference>
<evidence type="ECO:0000313" key="12">
    <source>
        <dbReference type="EMBL" id="PCJ02938.1"/>
    </source>
</evidence>
<dbReference type="AlphaFoldDB" id="A0A2A4Z8S7"/>
<organism evidence="12">
    <name type="scientific">OCS116 cluster bacterium</name>
    <dbReference type="NCBI Taxonomy" id="2030921"/>
    <lineage>
        <taxon>Bacteria</taxon>
        <taxon>Pseudomonadati</taxon>
        <taxon>Pseudomonadota</taxon>
        <taxon>Alphaproteobacteria</taxon>
        <taxon>OCS116 cluster</taxon>
    </lineage>
</organism>
<dbReference type="InterPro" id="IPR003811">
    <property type="entry name" value="G3P_acylTferase_PlsY"/>
</dbReference>
<reference evidence="12" key="2">
    <citation type="journal article" date="2018" name="ISME J.">
        <title>A dynamic microbial community with high functional redundancy inhabits the cold, oxic subseafloor aquifer.</title>
        <authorList>
            <person name="Tully B.J."/>
            <person name="Wheat C.G."/>
            <person name="Glazer B.T."/>
            <person name="Huber J.A."/>
        </authorList>
    </citation>
    <scope>NUCLEOTIDE SEQUENCE</scope>
    <source>
        <strain evidence="12">NORP83</strain>
    </source>
</reference>
<evidence type="ECO:0000256" key="7">
    <source>
        <dbReference type="ARBA" id="ARBA00023136"/>
    </source>
</evidence>
<evidence type="ECO:0000256" key="2">
    <source>
        <dbReference type="ARBA" id="ARBA00022516"/>
    </source>
</evidence>
<keyword evidence="12" id="KW-0012">Acyltransferase</keyword>
<evidence type="ECO:0000256" key="1">
    <source>
        <dbReference type="ARBA" id="ARBA00022475"/>
    </source>
</evidence>
<reference key="1">
    <citation type="submission" date="2017-08" db="EMBL/GenBank/DDBJ databases">
        <title>A dynamic microbial community with high functional redundancy inhabits the cold, oxic subseafloor aquifer.</title>
        <authorList>
            <person name="Tully B.J."/>
            <person name="Wheat C.G."/>
            <person name="Glazer B.T."/>
            <person name="Huber J.A."/>
        </authorList>
    </citation>
    <scope>NUCLEOTIDE SEQUENCE [LARGE SCALE GENOMIC DNA]</scope>
</reference>
<dbReference type="GO" id="GO:0008654">
    <property type="term" value="P:phospholipid biosynthetic process"/>
    <property type="evidence" value="ECO:0007669"/>
    <property type="project" value="UniProtKB-UniRule"/>
</dbReference>
<keyword evidence="9 10" id="KW-1208">Phospholipid metabolism</keyword>
<evidence type="ECO:0000256" key="9">
    <source>
        <dbReference type="ARBA" id="ARBA00023264"/>
    </source>
</evidence>
<evidence type="ECO:0000256" key="3">
    <source>
        <dbReference type="ARBA" id="ARBA00022679"/>
    </source>
</evidence>
<keyword evidence="8 10" id="KW-0594">Phospholipid biosynthesis</keyword>
<dbReference type="GO" id="GO:0005886">
    <property type="term" value="C:plasma membrane"/>
    <property type="evidence" value="ECO:0007669"/>
    <property type="project" value="UniProtKB-SubCell"/>
</dbReference>
<keyword evidence="7 10" id="KW-0472">Membrane</keyword>
<keyword evidence="2 10" id="KW-0444">Lipid biosynthesis</keyword>
<comment type="catalytic activity">
    <reaction evidence="10">
        <text>an acyl phosphate + sn-glycerol 3-phosphate = a 1-acyl-sn-glycero-3-phosphate + phosphate</text>
        <dbReference type="Rhea" id="RHEA:34075"/>
        <dbReference type="ChEBI" id="CHEBI:43474"/>
        <dbReference type="ChEBI" id="CHEBI:57597"/>
        <dbReference type="ChEBI" id="CHEBI:57970"/>
        <dbReference type="ChEBI" id="CHEBI:59918"/>
        <dbReference type="EC" id="2.3.1.275"/>
    </reaction>
</comment>
<keyword evidence="4 10" id="KW-0812">Transmembrane</keyword>
<dbReference type="SMART" id="SM01207">
    <property type="entry name" value="G3P_acyltransf"/>
    <property type="match status" value="1"/>
</dbReference>
<dbReference type="EMBL" id="NVUS01000030">
    <property type="protein sequence ID" value="PCI97395.1"/>
    <property type="molecule type" value="Genomic_DNA"/>
</dbReference>
<gene>
    <name evidence="10 12" type="primary">plsY</name>
    <name evidence="12" type="ORF">COB13_03075</name>
    <name evidence="11" type="ORF">COB13_15810</name>
</gene>
<keyword evidence="6 10" id="KW-0443">Lipid metabolism</keyword>
<comment type="subunit">
    <text evidence="10">Probably interacts with PlsX.</text>
</comment>
<feature type="transmembrane region" description="Helical" evidence="10">
    <location>
        <begin position="118"/>
        <end position="143"/>
    </location>
</feature>
<name>A0A2A4Z8S7_9PROT</name>
<feature type="transmembrane region" description="Helical" evidence="10">
    <location>
        <begin position="6"/>
        <end position="30"/>
    </location>
</feature>
<comment type="function">
    <text evidence="10">Catalyzes the transfer of an acyl group from acyl-phosphate (acyl-PO(4)) to glycerol-3-phosphate (G3P) to form lysophosphatidic acid (LPA). This enzyme utilizes acyl-phosphate as fatty acyl donor, but not acyl-CoA or acyl-ACP.</text>
</comment>
<evidence type="ECO:0000256" key="4">
    <source>
        <dbReference type="ARBA" id="ARBA00022692"/>
    </source>
</evidence>
<keyword evidence="3 10" id="KW-0808">Transferase</keyword>
<keyword evidence="5 10" id="KW-1133">Transmembrane helix</keyword>
<evidence type="ECO:0000313" key="11">
    <source>
        <dbReference type="EMBL" id="PCI97395.1"/>
    </source>
</evidence>
<evidence type="ECO:0000256" key="5">
    <source>
        <dbReference type="ARBA" id="ARBA00022989"/>
    </source>
</evidence>
<dbReference type="Pfam" id="PF02660">
    <property type="entry name" value="G3P_acyltransf"/>
    <property type="match status" value="1"/>
</dbReference>
<protein>
    <recommendedName>
        <fullName evidence="10">Glycerol-3-phosphate acyltransferase</fullName>
    </recommendedName>
    <alternativeName>
        <fullName evidence="10">Acyl-PO4 G3P acyltransferase</fullName>
    </alternativeName>
    <alternativeName>
        <fullName evidence="10">Acyl-phosphate--glycerol-3-phosphate acyltransferase</fullName>
    </alternativeName>
    <alternativeName>
        <fullName evidence="10">G3P acyltransferase</fullName>
        <shortName evidence="10">GPAT</shortName>
        <ecNumber evidence="10">2.3.1.275</ecNumber>
    </alternativeName>
    <alternativeName>
        <fullName evidence="10">Lysophosphatidic acid synthase</fullName>
        <shortName evidence="10">LPA synthase</shortName>
    </alternativeName>
</protein>
<dbReference type="PANTHER" id="PTHR30309">
    <property type="entry name" value="INNER MEMBRANE PROTEIN YGIH"/>
    <property type="match status" value="1"/>
</dbReference>
<dbReference type="HAMAP" id="MF_01043">
    <property type="entry name" value="PlsY"/>
    <property type="match status" value="1"/>
</dbReference>
<feature type="transmembrane region" description="Helical" evidence="10">
    <location>
        <begin position="163"/>
        <end position="185"/>
    </location>
</feature>
<feature type="transmembrane region" description="Helical" evidence="10">
    <location>
        <begin position="88"/>
        <end position="106"/>
    </location>
</feature>
<accession>A0A2A4Z8S7</accession>
<dbReference type="EC" id="2.3.1.275" evidence="10"/>
<evidence type="ECO:0000256" key="10">
    <source>
        <dbReference type="HAMAP-Rule" id="MF_01043"/>
    </source>
</evidence>
<evidence type="ECO:0000256" key="8">
    <source>
        <dbReference type="ARBA" id="ARBA00023209"/>
    </source>
</evidence>
<keyword evidence="1 10" id="KW-1003">Cell membrane</keyword>
<comment type="subcellular location">
    <subcellularLocation>
        <location evidence="10">Cell membrane</location>
        <topology evidence="10">Multi-pass membrane protein</topology>
    </subcellularLocation>
</comment>
<comment type="similarity">
    <text evidence="10">Belongs to the PlsY family.</text>
</comment>
<dbReference type="UniPathway" id="UPA00085"/>
<dbReference type="EMBL" id="NVUS01000003">
    <property type="protein sequence ID" value="PCJ02938.1"/>
    <property type="molecule type" value="Genomic_DNA"/>
</dbReference>